<evidence type="ECO:0000256" key="2">
    <source>
        <dbReference type="ARBA" id="ARBA00022980"/>
    </source>
</evidence>
<dbReference type="GO" id="GO:0006412">
    <property type="term" value="P:translation"/>
    <property type="evidence" value="ECO:0007669"/>
    <property type="project" value="UniProtKB-UniRule"/>
</dbReference>
<evidence type="ECO:0000313" key="6">
    <source>
        <dbReference type="EMBL" id="MBI2097176.1"/>
    </source>
</evidence>
<keyword evidence="2 5" id="KW-0689">Ribosomal protein</keyword>
<dbReference type="GO" id="GO:1990904">
    <property type="term" value="C:ribonucleoprotein complex"/>
    <property type="evidence" value="ECO:0007669"/>
    <property type="project" value="UniProtKB-KW"/>
</dbReference>
<dbReference type="InterPro" id="IPR001705">
    <property type="entry name" value="Ribosomal_bL33"/>
</dbReference>
<gene>
    <name evidence="5 6" type="primary">rpmG</name>
    <name evidence="6" type="ORF">HYT40_03470</name>
</gene>
<comment type="caution">
    <text evidence="6">The sequence shown here is derived from an EMBL/GenBank/DDBJ whole genome shotgun (WGS) entry which is preliminary data.</text>
</comment>
<protein>
    <recommendedName>
        <fullName evidence="4 5">Large ribosomal subunit protein bL33</fullName>
    </recommendedName>
</protein>
<dbReference type="HAMAP" id="MF_00294">
    <property type="entry name" value="Ribosomal_bL33"/>
    <property type="match status" value="1"/>
</dbReference>
<dbReference type="InterPro" id="IPR011332">
    <property type="entry name" value="Ribosomal_zn-bd"/>
</dbReference>
<dbReference type="Gene3D" id="2.20.28.120">
    <property type="entry name" value="Ribosomal protein L33"/>
    <property type="match status" value="1"/>
</dbReference>
<dbReference type="Pfam" id="PF00471">
    <property type="entry name" value="Ribosomal_L33"/>
    <property type="match status" value="1"/>
</dbReference>
<dbReference type="GO" id="GO:0005737">
    <property type="term" value="C:cytoplasm"/>
    <property type="evidence" value="ECO:0007669"/>
    <property type="project" value="UniProtKB-ARBA"/>
</dbReference>
<accession>A0A931SC37</accession>
<sequence>MPQDNLVRFQCSKCKRYNYWTHKNLRKVERKLAFKKFCKWCRAHTPHKEAKKT</sequence>
<dbReference type="EMBL" id="JACOZA010000084">
    <property type="protein sequence ID" value="MBI2097176.1"/>
    <property type="molecule type" value="Genomic_DNA"/>
</dbReference>
<comment type="similarity">
    <text evidence="1 5">Belongs to the bacterial ribosomal protein bL33 family.</text>
</comment>
<evidence type="ECO:0000256" key="1">
    <source>
        <dbReference type="ARBA" id="ARBA00007596"/>
    </source>
</evidence>
<evidence type="ECO:0000313" key="7">
    <source>
        <dbReference type="Proteomes" id="UP000724148"/>
    </source>
</evidence>
<dbReference type="NCBIfam" id="TIGR01023">
    <property type="entry name" value="rpmG_bact"/>
    <property type="match status" value="1"/>
</dbReference>
<dbReference type="GO" id="GO:0005840">
    <property type="term" value="C:ribosome"/>
    <property type="evidence" value="ECO:0007669"/>
    <property type="project" value="UniProtKB-KW"/>
</dbReference>
<dbReference type="SUPFAM" id="SSF57829">
    <property type="entry name" value="Zn-binding ribosomal proteins"/>
    <property type="match status" value="1"/>
</dbReference>
<proteinExistence type="inferred from homology"/>
<evidence type="ECO:0000256" key="3">
    <source>
        <dbReference type="ARBA" id="ARBA00023274"/>
    </source>
</evidence>
<reference evidence="6" key="1">
    <citation type="submission" date="2020-07" db="EMBL/GenBank/DDBJ databases">
        <title>Huge and variable diversity of episymbiotic CPR bacteria and DPANN archaea in groundwater ecosystems.</title>
        <authorList>
            <person name="He C.Y."/>
            <person name="Keren R."/>
            <person name="Whittaker M."/>
            <person name="Farag I.F."/>
            <person name="Doudna J."/>
            <person name="Cate J.H.D."/>
            <person name="Banfield J.F."/>
        </authorList>
    </citation>
    <scope>NUCLEOTIDE SEQUENCE</scope>
    <source>
        <strain evidence="6">NC_groundwater_193_Ag_S-0.1um_51_7</strain>
    </source>
</reference>
<dbReference type="NCBIfam" id="NF001860">
    <property type="entry name" value="PRK00595.1"/>
    <property type="match status" value="1"/>
</dbReference>
<dbReference type="NCBIfam" id="NF001764">
    <property type="entry name" value="PRK00504.1"/>
    <property type="match status" value="1"/>
</dbReference>
<dbReference type="AlphaFoldDB" id="A0A931SC37"/>
<name>A0A931SC37_9BACT</name>
<evidence type="ECO:0000256" key="5">
    <source>
        <dbReference type="HAMAP-Rule" id="MF_00294"/>
    </source>
</evidence>
<dbReference type="Proteomes" id="UP000724148">
    <property type="component" value="Unassembled WGS sequence"/>
</dbReference>
<dbReference type="GO" id="GO:0003735">
    <property type="term" value="F:structural constituent of ribosome"/>
    <property type="evidence" value="ECO:0007669"/>
    <property type="project" value="InterPro"/>
</dbReference>
<keyword evidence="3 5" id="KW-0687">Ribonucleoprotein</keyword>
<organism evidence="6 7">
    <name type="scientific">Candidatus Sungiibacteriota bacterium</name>
    <dbReference type="NCBI Taxonomy" id="2750080"/>
    <lineage>
        <taxon>Bacteria</taxon>
        <taxon>Candidatus Sungiibacteriota</taxon>
    </lineage>
</organism>
<dbReference type="InterPro" id="IPR038584">
    <property type="entry name" value="Ribosomal_bL33_sf"/>
</dbReference>
<evidence type="ECO:0000256" key="4">
    <source>
        <dbReference type="ARBA" id="ARBA00035176"/>
    </source>
</evidence>